<dbReference type="Proteomes" id="UP000650424">
    <property type="component" value="Unassembled WGS sequence"/>
</dbReference>
<keyword evidence="1" id="KW-0285">Flavoprotein</keyword>
<keyword evidence="7" id="KW-1185">Reference proteome</keyword>
<evidence type="ECO:0000256" key="2">
    <source>
        <dbReference type="ARBA" id="ARBA00022827"/>
    </source>
</evidence>
<dbReference type="Gene3D" id="3.50.50.60">
    <property type="entry name" value="FAD/NAD(P)-binding domain"/>
    <property type="match status" value="1"/>
</dbReference>
<comment type="caution">
    <text evidence="6">The sequence shown here is derived from an EMBL/GenBank/DDBJ whole genome shotgun (WGS) entry which is preliminary data.</text>
</comment>
<evidence type="ECO:0000256" key="1">
    <source>
        <dbReference type="ARBA" id="ARBA00022630"/>
    </source>
</evidence>
<gene>
    <name evidence="6" type="ORF">H8L32_02870</name>
</gene>
<keyword evidence="2" id="KW-0274">FAD</keyword>
<name>A0ABR6ZKM3_9BURK</name>
<dbReference type="PANTHER" id="PTHR46972:SF1">
    <property type="entry name" value="FAD DEPENDENT OXIDOREDUCTASE DOMAIN-CONTAINING PROTEIN"/>
    <property type="match status" value="1"/>
</dbReference>
<dbReference type="InterPro" id="IPR002938">
    <property type="entry name" value="FAD-bd"/>
</dbReference>
<evidence type="ECO:0000256" key="4">
    <source>
        <dbReference type="ARBA" id="ARBA00023033"/>
    </source>
</evidence>
<dbReference type="Pfam" id="PF01494">
    <property type="entry name" value="FAD_binding_3"/>
    <property type="match status" value="1"/>
</dbReference>
<dbReference type="InterPro" id="IPR036188">
    <property type="entry name" value="FAD/NAD-bd_sf"/>
</dbReference>
<dbReference type="PANTHER" id="PTHR46972">
    <property type="entry name" value="MONOOXYGENASE ASQM-RELATED"/>
    <property type="match status" value="1"/>
</dbReference>
<evidence type="ECO:0000313" key="7">
    <source>
        <dbReference type="Proteomes" id="UP000650424"/>
    </source>
</evidence>
<dbReference type="EMBL" id="JACOGF010000001">
    <property type="protein sequence ID" value="MBC3916421.1"/>
    <property type="molecule type" value="Genomic_DNA"/>
</dbReference>
<proteinExistence type="predicted"/>
<feature type="domain" description="FAD-binding" evidence="5">
    <location>
        <begin position="14"/>
        <end position="354"/>
    </location>
</feature>
<accession>A0ABR6ZKM3</accession>
<reference evidence="6 7" key="1">
    <citation type="submission" date="2020-08" db="EMBL/GenBank/DDBJ databases">
        <title>Novel species isolated from subtropical streams in China.</title>
        <authorList>
            <person name="Lu H."/>
        </authorList>
    </citation>
    <scope>NUCLEOTIDE SEQUENCE [LARGE SCALE GENOMIC DNA]</scope>
    <source>
        <strain evidence="6 7">CY18W</strain>
    </source>
</reference>
<dbReference type="GO" id="GO:0004497">
    <property type="term" value="F:monooxygenase activity"/>
    <property type="evidence" value="ECO:0007669"/>
    <property type="project" value="UniProtKB-KW"/>
</dbReference>
<evidence type="ECO:0000259" key="5">
    <source>
        <dbReference type="Pfam" id="PF01494"/>
    </source>
</evidence>
<keyword evidence="3" id="KW-0560">Oxidoreductase</keyword>
<dbReference type="RefSeq" id="WP_186945642.1">
    <property type="nucleotide sequence ID" value="NZ_JACOGF010000001.1"/>
</dbReference>
<keyword evidence="4 6" id="KW-0503">Monooxygenase</keyword>
<dbReference type="PRINTS" id="PR00420">
    <property type="entry name" value="RNGMNOXGNASE"/>
</dbReference>
<organism evidence="6 7">
    <name type="scientific">Undibacterium hunanense</name>
    <dbReference type="NCBI Taxonomy" id="2762292"/>
    <lineage>
        <taxon>Bacteria</taxon>
        <taxon>Pseudomonadati</taxon>
        <taxon>Pseudomonadota</taxon>
        <taxon>Betaproteobacteria</taxon>
        <taxon>Burkholderiales</taxon>
        <taxon>Oxalobacteraceae</taxon>
        <taxon>Undibacterium</taxon>
    </lineage>
</organism>
<sequence>MTQIHKQSPIQDKQIAIIGAGPGGLTLARLLQMQGAKVKVFERDINQFARVQGATLNLNEGSGLSALRAAGLMGAFELAYRPGAEKMLFVDAQAAVIIDELGPESNDRPEIDRGPLRNLLLASLADDTVVWDARFSSLQRTDESVEITFENGDKFTADLVVAADGANSKIRPYITSLAPEYSGVTVLEGTVVDVKTAIPELYELLDGGKVCVLDDEKTLFIVLKGDGSVAFYTGHKADQHWSTECRIDFSDRDQVLTWFRREFKGWSDIWVELFRHASLPFIPRPQFCAPVHQSWPSLSNLTMLGDAAHVMPPYAGEGVNMAMQDALVLASQLLNPELDMHAAIAAYETEMRERNAETAAETLKFTKVFHSYEAVPFFREFFSGNQDVLLQKEGFREAA</sequence>
<evidence type="ECO:0000256" key="3">
    <source>
        <dbReference type="ARBA" id="ARBA00023002"/>
    </source>
</evidence>
<dbReference type="SUPFAM" id="SSF51905">
    <property type="entry name" value="FAD/NAD(P)-binding domain"/>
    <property type="match status" value="1"/>
</dbReference>
<evidence type="ECO:0000313" key="6">
    <source>
        <dbReference type="EMBL" id="MBC3916421.1"/>
    </source>
</evidence>
<protein>
    <submittedName>
        <fullName evidence="6">FAD-dependent monooxygenase</fullName>
    </submittedName>
</protein>